<dbReference type="Gene3D" id="3.40.50.1110">
    <property type="entry name" value="SGNH hydrolase"/>
    <property type="match status" value="1"/>
</dbReference>
<evidence type="ECO:0000313" key="1">
    <source>
        <dbReference type="EMBL" id="SHJ01960.1"/>
    </source>
</evidence>
<proteinExistence type="predicted"/>
<sequence>MRVMLIGTSNSIFKDGYRAEFENSKDISSLTFHGMGAACSIILPFFLSKVDLKDYDFLVIETSINDVLQCSRGTVSHDQIRANLRWACAKAVNAGCKPIMMIMPTLNGVRNRNIADILHREVAAEFQAGYVDGHEFVRTAKLLKPRKLDLFFQDKSHLKPPVGRQVGKLAIAKMKSMKKKALPTVGVDHDFRTIPAAELGDAPLERVNSLMSISCHCMQQGDSVTVDIGRENYLVGLAMNRTESWGHLNLSGGRNASMALQTNYTKRPVSFLAGIRPVPDFAPDPEGRITLKLSSTALFEDLVPAPAGSFAPGPEGANVELMGLILKCPAPPLSRGKALTG</sequence>
<dbReference type="Proteomes" id="UP000184040">
    <property type="component" value="Unassembled WGS sequence"/>
</dbReference>
<name>A0A1M6FWG2_9RHOB</name>
<dbReference type="AlphaFoldDB" id="A0A1M6FWG2"/>
<evidence type="ECO:0000313" key="2">
    <source>
        <dbReference type="Proteomes" id="UP000184040"/>
    </source>
</evidence>
<dbReference type="InterPro" id="IPR036514">
    <property type="entry name" value="SGNH_hydro_sf"/>
</dbReference>
<gene>
    <name evidence="1" type="ORF">SAMN04488012_104100</name>
</gene>
<dbReference type="STRING" id="313368.SAMN04488012_104100"/>
<protein>
    <submittedName>
        <fullName evidence="1">Uncharacterized protein</fullName>
    </submittedName>
</protein>
<reference evidence="1 2" key="1">
    <citation type="submission" date="2016-11" db="EMBL/GenBank/DDBJ databases">
        <authorList>
            <person name="Jaros S."/>
            <person name="Januszkiewicz K."/>
            <person name="Wedrychowicz H."/>
        </authorList>
    </citation>
    <scope>NUCLEOTIDE SEQUENCE [LARGE SCALE GENOMIC DNA]</scope>
    <source>
        <strain evidence="1 2">DSM 26892</strain>
    </source>
</reference>
<keyword evidence="2" id="KW-1185">Reference proteome</keyword>
<organism evidence="1 2">
    <name type="scientific">Palleronia salina</name>
    <dbReference type="NCBI Taxonomy" id="313368"/>
    <lineage>
        <taxon>Bacteria</taxon>
        <taxon>Pseudomonadati</taxon>
        <taxon>Pseudomonadota</taxon>
        <taxon>Alphaproteobacteria</taxon>
        <taxon>Rhodobacterales</taxon>
        <taxon>Roseobacteraceae</taxon>
        <taxon>Palleronia</taxon>
    </lineage>
</organism>
<accession>A0A1M6FWG2</accession>
<dbReference type="SUPFAM" id="SSF52266">
    <property type="entry name" value="SGNH hydrolase"/>
    <property type="match status" value="1"/>
</dbReference>
<dbReference type="GO" id="GO:0016788">
    <property type="term" value="F:hydrolase activity, acting on ester bonds"/>
    <property type="evidence" value="ECO:0007669"/>
    <property type="project" value="UniProtKB-ARBA"/>
</dbReference>
<dbReference type="EMBL" id="FQZA01000004">
    <property type="protein sequence ID" value="SHJ01960.1"/>
    <property type="molecule type" value="Genomic_DNA"/>
</dbReference>